<comment type="caution">
    <text evidence="1">The sequence shown here is derived from an EMBL/GenBank/DDBJ whole genome shotgun (WGS) entry which is preliminary data.</text>
</comment>
<gene>
    <name evidence="1" type="ORF">B0H15DRAFT_866456</name>
</gene>
<reference evidence="1" key="1">
    <citation type="submission" date="2023-03" db="EMBL/GenBank/DDBJ databases">
        <title>Massive genome expansion in bonnet fungi (Mycena s.s.) driven by repeated elements and novel gene families across ecological guilds.</title>
        <authorList>
            <consortium name="Lawrence Berkeley National Laboratory"/>
            <person name="Harder C.B."/>
            <person name="Miyauchi S."/>
            <person name="Viragh M."/>
            <person name="Kuo A."/>
            <person name="Thoen E."/>
            <person name="Andreopoulos B."/>
            <person name="Lu D."/>
            <person name="Skrede I."/>
            <person name="Drula E."/>
            <person name="Henrissat B."/>
            <person name="Morin E."/>
            <person name="Kohler A."/>
            <person name="Barry K."/>
            <person name="LaButti K."/>
            <person name="Morin E."/>
            <person name="Salamov A."/>
            <person name="Lipzen A."/>
            <person name="Mereny Z."/>
            <person name="Hegedus B."/>
            <person name="Baldrian P."/>
            <person name="Stursova M."/>
            <person name="Weitz H."/>
            <person name="Taylor A."/>
            <person name="Grigoriev I.V."/>
            <person name="Nagy L.G."/>
            <person name="Martin F."/>
            <person name="Kauserud H."/>
        </authorList>
    </citation>
    <scope>NUCLEOTIDE SEQUENCE</scope>
    <source>
        <strain evidence="1">CBHHK173m</strain>
    </source>
</reference>
<evidence type="ECO:0000313" key="1">
    <source>
        <dbReference type="EMBL" id="KAJ7075530.1"/>
    </source>
</evidence>
<dbReference type="AlphaFoldDB" id="A0AAD6TSH8"/>
<sequence length="150" mass="16607">MLRNLGATILAGPRLCARLLTRTDTRDVAPQSACSVIPKMPSLRAFGGVWPALPSIRAFPGRGPLNVRCLVPPTQLSRVERPTTLALHLRHARHSRIPIFLALRGWNSSSFAGLLVRMLTFLRACASDRSCPCARPFCKERRPRNTRCPA</sequence>
<proteinExistence type="predicted"/>
<dbReference type="EMBL" id="JARJCN010000093">
    <property type="protein sequence ID" value="KAJ7075530.1"/>
    <property type="molecule type" value="Genomic_DNA"/>
</dbReference>
<evidence type="ECO:0000313" key="2">
    <source>
        <dbReference type="Proteomes" id="UP001222325"/>
    </source>
</evidence>
<name>A0AAD6TSH8_9AGAR</name>
<protein>
    <submittedName>
        <fullName evidence="1">Uncharacterized protein</fullName>
    </submittedName>
</protein>
<accession>A0AAD6TSH8</accession>
<organism evidence="1 2">
    <name type="scientific">Mycena belliarum</name>
    <dbReference type="NCBI Taxonomy" id="1033014"/>
    <lineage>
        <taxon>Eukaryota</taxon>
        <taxon>Fungi</taxon>
        <taxon>Dikarya</taxon>
        <taxon>Basidiomycota</taxon>
        <taxon>Agaricomycotina</taxon>
        <taxon>Agaricomycetes</taxon>
        <taxon>Agaricomycetidae</taxon>
        <taxon>Agaricales</taxon>
        <taxon>Marasmiineae</taxon>
        <taxon>Mycenaceae</taxon>
        <taxon>Mycena</taxon>
    </lineage>
</organism>
<dbReference type="Proteomes" id="UP001222325">
    <property type="component" value="Unassembled WGS sequence"/>
</dbReference>
<keyword evidence="2" id="KW-1185">Reference proteome</keyword>